<evidence type="ECO:0008006" key="4">
    <source>
        <dbReference type="Google" id="ProtNLM"/>
    </source>
</evidence>
<protein>
    <recommendedName>
        <fullName evidence="4">Phosphoesterase PA-phosphatase</fullName>
    </recommendedName>
</protein>
<dbReference type="AlphaFoldDB" id="A0A6L9G2D3"/>
<gene>
    <name evidence="2" type="ORF">GT020_04700</name>
</gene>
<evidence type="ECO:0000313" key="2">
    <source>
        <dbReference type="EMBL" id="NAZ15369.1"/>
    </source>
</evidence>
<feature type="transmembrane region" description="Helical" evidence="1">
    <location>
        <begin position="162"/>
        <end position="183"/>
    </location>
</feature>
<sequence length="188" mass="19963">MALVVSHVLSPVALATLLLPSTPLRRAQVIWSDALVAALFTTIIPWLVLLAAKLRGMVTDMHVTQRRQRHRLYALTAGSILGGLLLLQVMNAGAAMFREVLAILLGLLVVSVVNLWWKVSVHLSVGTYVALQAADGMGGYMPVVVAGIAVLSWARIRSGEHTASQVCGGVLVGVAIHYASNLLGTVLN</sequence>
<feature type="transmembrane region" description="Helical" evidence="1">
    <location>
        <begin position="138"/>
        <end position="156"/>
    </location>
</feature>
<keyword evidence="1" id="KW-0472">Membrane</keyword>
<accession>A0A6L9G2D3</accession>
<proteinExistence type="predicted"/>
<keyword evidence="1" id="KW-1133">Transmembrane helix</keyword>
<organism evidence="2 3">
    <name type="scientific">Glutamicibacter soli</name>
    <dbReference type="NCBI Taxonomy" id="453836"/>
    <lineage>
        <taxon>Bacteria</taxon>
        <taxon>Bacillati</taxon>
        <taxon>Actinomycetota</taxon>
        <taxon>Actinomycetes</taxon>
        <taxon>Micrococcales</taxon>
        <taxon>Micrococcaceae</taxon>
        <taxon>Glutamicibacter</taxon>
    </lineage>
</organism>
<comment type="caution">
    <text evidence="2">The sequence shown here is derived from an EMBL/GenBank/DDBJ whole genome shotgun (WGS) entry which is preliminary data.</text>
</comment>
<evidence type="ECO:0000256" key="1">
    <source>
        <dbReference type="SAM" id="Phobius"/>
    </source>
</evidence>
<dbReference type="EMBL" id="WYDN01000003">
    <property type="protein sequence ID" value="NAZ15369.1"/>
    <property type="molecule type" value="Genomic_DNA"/>
</dbReference>
<feature type="transmembrane region" description="Helical" evidence="1">
    <location>
        <begin position="72"/>
        <end position="90"/>
    </location>
</feature>
<feature type="transmembrane region" description="Helical" evidence="1">
    <location>
        <begin position="36"/>
        <end position="52"/>
    </location>
</feature>
<feature type="transmembrane region" description="Helical" evidence="1">
    <location>
        <begin position="96"/>
        <end position="117"/>
    </location>
</feature>
<evidence type="ECO:0000313" key="3">
    <source>
        <dbReference type="Proteomes" id="UP000477543"/>
    </source>
</evidence>
<dbReference type="RefSeq" id="WP_161447737.1">
    <property type="nucleotide sequence ID" value="NZ_WYDN01000003.1"/>
</dbReference>
<name>A0A6L9G2D3_9MICC</name>
<dbReference type="Proteomes" id="UP000477543">
    <property type="component" value="Unassembled WGS sequence"/>
</dbReference>
<reference evidence="2 3" key="1">
    <citation type="submission" date="2020-01" db="EMBL/GenBank/DDBJ databases">
        <title>Glutamicibacter soli M275.</title>
        <authorList>
            <person name="Meng X."/>
        </authorList>
    </citation>
    <scope>NUCLEOTIDE SEQUENCE [LARGE SCALE GENOMIC DNA]</scope>
    <source>
        <strain evidence="2 3">M275</strain>
    </source>
</reference>
<keyword evidence="1" id="KW-0812">Transmembrane</keyword>